<sequence length="192" mass="21614">MHEVIAEEWDQEMRRPTPEIVGSTAIVGCLIGLPNHRIPLCMTHELCRAAGTETIPLTVDQKPDREDELLRIEKQDGKVIYCNGARVLGVLAMSRAIGISCRYLRPWIIPVPEITFTTRTDEDECLILASDELWDIMTNNEVGEVARRILRRKRRSAATNDEPSAAQTLADSLTEIAMGDKVLTTYLWSLLI</sequence>
<dbReference type="STRING" id="35608.A0A2U1KU78"/>
<dbReference type="GO" id="GO:0004722">
    <property type="term" value="F:protein serine/threonine phosphatase activity"/>
    <property type="evidence" value="ECO:0007669"/>
    <property type="project" value="InterPro"/>
</dbReference>
<dbReference type="SUPFAM" id="SSF81606">
    <property type="entry name" value="PP2C-like"/>
    <property type="match status" value="1"/>
</dbReference>
<keyword evidence="3" id="KW-1185">Reference proteome</keyword>
<name>A0A2U1KU78_ARTAN</name>
<dbReference type="AlphaFoldDB" id="A0A2U1KU78"/>
<dbReference type="InterPro" id="IPR015655">
    <property type="entry name" value="PP2C"/>
</dbReference>
<gene>
    <name evidence="2" type="ORF">CTI12_AA561390</name>
</gene>
<dbReference type="Gene3D" id="3.60.40.10">
    <property type="entry name" value="PPM-type phosphatase domain"/>
    <property type="match status" value="1"/>
</dbReference>
<dbReference type="Pfam" id="PF00481">
    <property type="entry name" value="PP2C"/>
    <property type="match status" value="1"/>
</dbReference>
<dbReference type="InterPro" id="IPR036457">
    <property type="entry name" value="PPM-type-like_dom_sf"/>
</dbReference>
<dbReference type="InterPro" id="IPR001932">
    <property type="entry name" value="PPM-type_phosphatase-like_dom"/>
</dbReference>
<organism evidence="2 3">
    <name type="scientific">Artemisia annua</name>
    <name type="common">Sweet wormwood</name>
    <dbReference type="NCBI Taxonomy" id="35608"/>
    <lineage>
        <taxon>Eukaryota</taxon>
        <taxon>Viridiplantae</taxon>
        <taxon>Streptophyta</taxon>
        <taxon>Embryophyta</taxon>
        <taxon>Tracheophyta</taxon>
        <taxon>Spermatophyta</taxon>
        <taxon>Magnoliopsida</taxon>
        <taxon>eudicotyledons</taxon>
        <taxon>Gunneridae</taxon>
        <taxon>Pentapetalae</taxon>
        <taxon>asterids</taxon>
        <taxon>campanulids</taxon>
        <taxon>Asterales</taxon>
        <taxon>Asteraceae</taxon>
        <taxon>Asteroideae</taxon>
        <taxon>Anthemideae</taxon>
        <taxon>Artemisiinae</taxon>
        <taxon>Artemisia</taxon>
    </lineage>
</organism>
<reference evidence="2 3" key="1">
    <citation type="journal article" date="2018" name="Mol. Plant">
        <title>The genome of Artemisia annua provides insight into the evolution of Asteraceae family and artemisinin biosynthesis.</title>
        <authorList>
            <person name="Shen Q."/>
            <person name="Zhang L."/>
            <person name="Liao Z."/>
            <person name="Wang S."/>
            <person name="Yan T."/>
            <person name="Shi P."/>
            <person name="Liu M."/>
            <person name="Fu X."/>
            <person name="Pan Q."/>
            <person name="Wang Y."/>
            <person name="Lv Z."/>
            <person name="Lu X."/>
            <person name="Zhang F."/>
            <person name="Jiang W."/>
            <person name="Ma Y."/>
            <person name="Chen M."/>
            <person name="Hao X."/>
            <person name="Li L."/>
            <person name="Tang Y."/>
            <person name="Lv G."/>
            <person name="Zhou Y."/>
            <person name="Sun X."/>
            <person name="Brodelius P.E."/>
            <person name="Rose J.K.C."/>
            <person name="Tang K."/>
        </authorList>
    </citation>
    <scope>NUCLEOTIDE SEQUENCE [LARGE SCALE GENOMIC DNA]</scope>
    <source>
        <strain evidence="3">cv. Huhao1</strain>
        <tissue evidence="2">Leaf</tissue>
    </source>
</reference>
<protein>
    <recommendedName>
        <fullName evidence="1">PPM-type phosphatase domain-containing protein</fullName>
    </recommendedName>
</protein>
<dbReference type="PANTHER" id="PTHR47992">
    <property type="entry name" value="PROTEIN PHOSPHATASE"/>
    <property type="match status" value="1"/>
</dbReference>
<proteinExistence type="predicted"/>
<dbReference type="Proteomes" id="UP000245207">
    <property type="component" value="Unassembled WGS sequence"/>
</dbReference>
<comment type="caution">
    <text evidence="2">The sequence shown here is derived from an EMBL/GenBank/DDBJ whole genome shotgun (WGS) entry which is preliminary data.</text>
</comment>
<dbReference type="EMBL" id="PKPP01013898">
    <property type="protein sequence ID" value="PWA40296.1"/>
    <property type="molecule type" value="Genomic_DNA"/>
</dbReference>
<feature type="domain" description="PPM-type phosphatase" evidence="1">
    <location>
        <begin position="1"/>
        <end position="192"/>
    </location>
</feature>
<dbReference type="PROSITE" id="PS51746">
    <property type="entry name" value="PPM_2"/>
    <property type="match status" value="1"/>
</dbReference>
<accession>A0A2U1KU78</accession>
<dbReference type="SMART" id="SM00332">
    <property type="entry name" value="PP2Cc"/>
    <property type="match status" value="1"/>
</dbReference>
<evidence type="ECO:0000313" key="2">
    <source>
        <dbReference type="EMBL" id="PWA40296.1"/>
    </source>
</evidence>
<dbReference type="CDD" id="cd00143">
    <property type="entry name" value="PP2Cc"/>
    <property type="match status" value="1"/>
</dbReference>
<evidence type="ECO:0000259" key="1">
    <source>
        <dbReference type="PROSITE" id="PS51746"/>
    </source>
</evidence>
<evidence type="ECO:0000313" key="3">
    <source>
        <dbReference type="Proteomes" id="UP000245207"/>
    </source>
</evidence>
<dbReference type="OrthoDB" id="10264738at2759"/>